<gene>
    <name evidence="6" type="ORF">RAG0_05764</name>
</gene>
<dbReference type="EC" id="3.1.1.47" evidence="1"/>
<keyword evidence="5" id="KW-0732">Signal</keyword>
<dbReference type="PANTHER" id="PTHR10272:SF14">
    <property type="entry name" value="PAF ACETYLHYDROLASE FAMILY PROTEIN"/>
    <property type="match status" value="1"/>
</dbReference>
<keyword evidence="2 6" id="KW-0378">Hydrolase</keyword>
<evidence type="ECO:0000313" key="7">
    <source>
        <dbReference type="Proteomes" id="UP000178912"/>
    </source>
</evidence>
<dbReference type="AlphaFoldDB" id="A0A1E1KEN5"/>
<feature type="chain" id="PRO_5009445879" description="1-alkyl-2-acetylglycerophosphocholine esterase" evidence="5">
    <location>
        <begin position="21"/>
        <end position="374"/>
    </location>
</feature>
<dbReference type="Gene3D" id="3.40.50.1820">
    <property type="entry name" value="alpha/beta hydrolase"/>
    <property type="match status" value="1"/>
</dbReference>
<dbReference type="GO" id="GO:0003847">
    <property type="term" value="F:1-alkyl-2-acetylglycerophosphocholine esterase activity"/>
    <property type="evidence" value="ECO:0007669"/>
    <property type="project" value="UniProtKB-EC"/>
</dbReference>
<dbReference type="OrthoDB" id="2363873at2759"/>
<name>A0A1E1KEN5_9HELO</name>
<keyword evidence="4" id="KW-0443">Lipid metabolism</keyword>
<dbReference type="PANTHER" id="PTHR10272">
    <property type="entry name" value="PLATELET-ACTIVATING FACTOR ACETYLHYDROLASE"/>
    <property type="match status" value="1"/>
</dbReference>
<accession>A0A1E1KEN5</accession>
<organism evidence="6 7">
    <name type="scientific">Rhynchosporium agropyri</name>
    <dbReference type="NCBI Taxonomy" id="914238"/>
    <lineage>
        <taxon>Eukaryota</taxon>
        <taxon>Fungi</taxon>
        <taxon>Dikarya</taxon>
        <taxon>Ascomycota</taxon>
        <taxon>Pezizomycotina</taxon>
        <taxon>Leotiomycetes</taxon>
        <taxon>Helotiales</taxon>
        <taxon>Ploettnerulaceae</taxon>
        <taxon>Rhynchosporium</taxon>
    </lineage>
</organism>
<dbReference type="GO" id="GO:0016042">
    <property type="term" value="P:lipid catabolic process"/>
    <property type="evidence" value="ECO:0007669"/>
    <property type="project" value="UniProtKB-KW"/>
</dbReference>
<sequence length="374" mass="39723">MVSFSPKAILILAPIIQATAIILPAPSGPYSTTLTSLKLTDRKRLDPYAPMQTPRALMISVFNPMPASQCSKTLTPYMDPITAEFKDSAYADWGIPAGTFGSINYQTCKSSSRNAKAYPIVIFSPGGGNSRLTNGIIAQQVASAGYAVITVDHPYDADIVTFPDNSTILGIDVEDDLDFLVDTRAKDVSFVLDQLTVPSISDKIFPGIGCELDVSQVTMFGHSLGGATAAQVMLKDKRVIGGINLDGSFFGTVVQSGLKKPFLIFSHEGKNLTTDASWGATWSVLSGWKRQFELKGSAHGTFTDFPALVHALGFEGMLGDAGVELVGTIGGVRSLEIITAYVEAFVGFILKGGQSALLDGKVGTYPEVNMDASS</sequence>
<feature type="signal peptide" evidence="5">
    <location>
        <begin position="1"/>
        <end position="20"/>
    </location>
</feature>
<keyword evidence="3" id="KW-0442">Lipid degradation</keyword>
<evidence type="ECO:0000256" key="2">
    <source>
        <dbReference type="ARBA" id="ARBA00022801"/>
    </source>
</evidence>
<dbReference type="InterPro" id="IPR029058">
    <property type="entry name" value="AB_hydrolase_fold"/>
</dbReference>
<evidence type="ECO:0000256" key="1">
    <source>
        <dbReference type="ARBA" id="ARBA00013201"/>
    </source>
</evidence>
<evidence type="ECO:0000256" key="4">
    <source>
        <dbReference type="ARBA" id="ARBA00023098"/>
    </source>
</evidence>
<keyword evidence="7" id="KW-1185">Reference proteome</keyword>
<dbReference type="Pfam" id="PF03403">
    <property type="entry name" value="PAF-AH_p_II"/>
    <property type="match status" value="2"/>
</dbReference>
<dbReference type="SUPFAM" id="SSF53474">
    <property type="entry name" value="alpha/beta-Hydrolases"/>
    <property type="match status" value="1"/>
</dbReference>
<protein>
    <recommendedName>
        <fullName evidence="1">1-alkyl-2-acetylglycerophosphocholine esterase</fullName>
        <ecNumber evidence="1">3.1.1.47</ecNumber>
    </recommendedName>
</protein>
<proteinExistence type="predicted"/>
<evidence type="ECO:0000256" key="3">
    <source>
        <dbReference type="ARBA" id="ARBA00022963"/>
    </source>
</evidence>
<reference evidence="7" key="1">
    <citation type="submission" date="2016-03" db="EMBL/GenBank/DDBJ databases">
        <authorList>
            <person name="Guldener U."/>
        </authorList>
    </citation>
    <scope>NUCLEOTIDE SEQUENCE [LARGE SCALE GENOMIC DNA]</scope>
    <source>
        <strain evidence="7">04CH-RAC-A.6.1</strain>
    </source>
</reference>
<evidence type="ECO:0000256" key="5">
    <source>
        <dbReference type="SAM" id="SignalP"/>
    </source>
</evidence>
<evidence type="ECO:0000313" key="6">
    <source>
        <dbReference type="EMBL" id="CZS96461.1"/>
    </source>
</evidence>
<dbReference type="Proteomes" id="UP000178912">
    <property type="component" value="Unassembled WGS sequence"/>
</dbReference>
<dbReference type="EMBL" id="FJUX01000027">
    <property type="protein sequence ID" value="CZS96461.1"/>
    <property type="molecule type" value="Genomic_DNA"/>
</dbReference>